<dbReference type="Pfam" id="PF19608">
    <property type="entry name" value="DUF6113"/>
    <property type="match status" value="1"/>
</dbReference>
<dbReference type="InterPro" id="IPR046095">
    <property type="entry name" value="DUF6113"/>
</dbReference>
<feature type="transmembrane region" description="Helical" evidence="1">
    <location>
        <begin position="84"/>
        <end position="104"/>
    </location>
</feature>
<gene>
    <name evidence="2" type="ORF">SAMN05421872_108128</name>
</gene>
<organism evidence="2 3">
    <name type="scientific">Nocardioides lianchengensis</name>
    <dbReference type="NCBI Taxonomy" id="1045774"/>
    <lineage>
        <taxon>Bacteria</taxon>
        <taxon>Bacillati</taxon>
        <taxon>Actinomycetota</taxon>
        <taxon>Actinomycetes</taxon>
        <taxon>Propionibacteriales</taxon>
        <taxon>Nocardioidaceae</taxon>
        <taxon>Nocardioides</taxon>
    </lineage>
</organism>
<evidence type="ECO:0000313" key="2">
    <source>
        <dbReference type="EMBL" id="SDD46249.1"/>
    </source>
</evidence>
<dbReference type="RefSeq" id="WP_090857939.1">
    <property type="nucleotide sequence ID" value="NZ_FMZM01000008.1"/>
</dbReference>
<dbReference type="STRING" id="1045774.SAMN05421872_108128"/>
<feature type="transmembrane region" description="Helical" evidence="1">
    <location>
        <begin position="55"/>
        <end position="72"/>
    </location>
</feature>
<dbReference type="OrthoDB" id="3791016at2"/>
<keyword evidence="1" id="KW-0812">Transmembrane</keyword>
<sequence length="121" mass="12538">MRVLVRLVSLAGCLLVGAATGLASVALHQLWWGLVLGVLAPAAALVALPPGWTSRLPFALGWIAMVGYLTVPRPEGDFVIGNGLAGYVLLAAAMAFLVAGLVTLPRRGAPERADPEPRMTA</sequence>
<keyword evidence="1" id="KW-0472">Membrane</keyword>
<evidence type="ECO:0000313" key="3">
    <source>
        <dbReference type="Proteomes" id="UP000199034"/>
    </source>
</evidence>
<keyword evidence="1" id="KW-1133">Transmembrane helix</keyword>
<evidence type="ECO:0000256" key="1">
    <source>
        <dbReference type="SAM" id="Phobius"/>
    </source>
</evidence>
<dbReference type="AlphaFoldDB" id="A0A1G6UY00"/>
<name>A0A1G6UY00_9ACTN</name>
<protein>
    <submittedName>
        <fullName evidence="2">Uncharacterized protein</fullName>
    </submittedName>
</protein>
<reference evidence="2 3" key="1">
    <citation type="submission" date="2016-10" db="EMBL/GenBank/DDBJ databases">
        <authorList>
            <person name="de Groot N.N."/>
        </authorList>
    </citation>
    <scope>NUCLEOTIDE SEQUENCE [LARGE SCALE GENOMIC DNA]</scope>
    <source>
        <strain evidence="2 3">CGMCC 4.6858</strain>
    </source>
</reference>
<proteinExistence type="predicted"/>
<dbReference type="Proteomes" id="UP000199034">
    <property type="component" value="Unassembled WGS sequence"/>
</dbReference>
<accession>A0A1G6UY00</accession>
<keyword evidence="3" id="KW-1185">Reference proteome</keyword>
<dbReference type="EMBL" id="FMZM01000008">
    <property type="protein sequence ID" value="SDD46249.1"/>
    <property type="molecule type" value="Genomic_DNA"/>
</dbReference>
<feature type="transmembrane region" description="Helical" evidence="1">
    <location>
        <begin position="29"/>
        <end position="48"/>
    </location>
</feature>